<accession>A0ABW2H8D6</accession>
<reference evidence="3" key="1">
    <citation type="journal article" date="2019" name="Int. J. Syst. Evol. Microbiol.">
        <title>The Global Catalogue of Microorganisms (GCM) 10K type strain sequencing project: providing services to taxonomists for standard genome sequencing and annotation.</title>
        <authorList>
            <consortium name="The Broad Institute Genomics Platform"/>
            <consortium name="The Broad Institute Genome Sequencing Center for Infectious Disease"/>
            <person name="Wu L."/>
            <person name="Ma J."/>
        </authorList>
    </citation>
    <scope>NUCLEOTIDE SEQUENCE [LARGE SCALE GENOMIC DNA]</scope>
    <source>
        <strain evidence="3">CGMCC 1.9106</strain>
    </source>
</reference>
<dbReference type="NCBIfam" id="TIGR01764">
    <property type="entry name" value="excise"/>
    <property type="match status" value="1"/>
</dbReference>
<dbReference type="InterPro" id="IPR010093">
    <property type="entry name" value="SinI_DNA-bd"/>
</dbReference>
<dbReference type="EMBL" id="JBHTAC010000047">
    <property type="protein sequence ID" value="MFC7246951.1"/>
    <property type="molecule type" value="Genomic_DNA"/>
</dbReference>
<dbReference type="Pfam" id="PF12728">
    <property type="entry name" value="HTH_17"/>
    <property type="match status" value="1"/>
</dbReference>
<evidence type="ECO:0000313" key="3">
    <source>
        <dbReference type="Proteomes" id="UP001596392"/>
    </source>
</evidence>
<proteinExistence type="predicted"/>
<name>A0ABW2H8D6_9ACTN</name>
<dbReference type="SUPFAM" id="SSF46955">
    <property type="entry name" value="Putative DNA-binding domain"/>
    <property type="match status" value="1"/>
</dbReference>
<organism evidence="2 3">
    <name type="scientific">Catellatospora aurea</name>
    <dbReference type="NCBI Taxonomy" id="1337874"/>
    <lineage>
        <taxon>Bacteria</taxon>
        <taxon>Bacillati</taxon>
        <taxon>Actinomycetota</taxon>
        <taxon>Actinomycetes</taxon>
        <taxon>Micromonosporales</taxon>
        <taxon>Micromonosporaceae</taxon>
        <taxon>Catellatospora</taxon>
    </lineage>
</organism>
<dbReference type="RefSeq" id="WP_376809729.1">
    <property type="nucleotide sequence ID" value="NZ_JBHTAC010000047.1"/>
</dbReference>
<keyword evidence="3" id="KW-1185">Reference proteome</keyword>
<evidence type="ECO:0000259" key="1">
    <source>
        <dbReference type="Pfam" id="PF12728"/>
    </source>
</evidence>
<feature type="domain" description="Helix-turn-helix" evidence="1">
    <location>
        <begin position="71"/>
        <end position="120"/>
    </location>
</feature>
<dbReference type="Proteomes" id="UP001596392">
    <property type="component" value="Unassembled WGS sequence"/>
</dbReference>
<protein>
    <submittedName>
        <fullName evidence="2">Helix-turn-helix domain-containing protein</fullName>
    </submittedName>
</protein>
<dbReference type="InterPro" id="IPR041657">
    <property type="entry name" value="HTH_17"/>
</dbReference>
<sequence>MTVVPMGGAVPDAAELRRFARRALRGRRLRLVVDDEAPVDMPQAVGEALAEVVAILGEGRPVLVVPQNTQLTTGEAAQLLGVSRPTVVKLMEDGVLPFSRPNSSRRIALHDVLAYKEQRSRQRREALDEMTAEAVDMGVYDQAIGKARGSDDAAA</sequence>
<dbReference type="InterPro" id="IPR009061">
    <property type="entry name" value="DNA-bd_dom_put_sf"/>
</dbReference>
<comment type="caution">
    <text evidence="2">The sequence shown here is derived from an EMBL/GenBank/DDBJ whole genome shotgun (WGS) entry which is preliminary data.</text>
</comment>
<gene>
    <name evidence="2" type="ORF">ACFQO7_31115</name>
</gene>
<evidence type="ECO:0000313" key="2">
    <source>
        <dbReference type="EMBL" id="MFC7246951.1"/>
    </source>
</evidence>